<dbReference type="PANTHER" id="PTHR36974:SF1">
    <property type="entry name" value="DOXX FAMILY MEMBRANE PROTEIN"/>
    <property type="match status" value="1"/>
</dbReference>
<accession>A0A4Q7V4Z2</accession>
<dbReference type="AlphaFoldDB" id="A0A4Q7V4Z2"/>
<proteinExistence type="predicted"/>
<keyword evidence="1" id="KW-0812">Transmembrane</keyword>
<dbReference type="PANTHER" id="PTHR36974">
    <property type="entry name" value="MEMBRANE PROTEIN-RELATED"/>
    <property type="match status" value="1"/>
</dbReference>
<dbReference type="OrthoDB" id="9788974at2"/>
<evidence type="ECO:0000313" key="2">
    <source>
        <dbReference type="EMBL" id="RZT88768.1"/>
    </source>
</evidence>
<keyword evidence="1" id="KW-1133">Transmembrane helix</keyword>
<feature type="transmembrane region" description="Helical" evidence="1">
    <location>
        <begin position="14"/>
        <end position="33"/>
    </location>
</feature>
<keyword evidence="3" id="KW-1185">Reference proteome</keyword>
<dbReference type="EMBL" id="SHKL01000001">
    <property type="protein sequence ID" value="RZT88768.1"/>
    <property type="molecule type" value="Genomic_DNA"/>
</dbReference>
<evidence type="ECO:0000313" key="3">
    <source>
        <dbReference type="Proteomes" id="UP000291591"/>
    </source>
</evidence>
<name>A0A4Q7V4Z2_PSEST</name>
<feature type="transmembrane region" description="Helical" evidence="1">
    <location>
        <begin position="53"/>
        <end position="71"/>
    </location>
</feature>
<gene>
    <name evidence="2" type="ORF">EV383_5713</name>
</gene>
<organism evidence="2 3">
    <name type="scientific">Pseudonocardia sediminis</name>
    <dbReference type="NCBI Taxonomy" id="1397368"/>
    <lineage>
        <taxon>Bacteria</taxon>
        <taxon>Bacillati</taxon>
        <taxon>Actinomycetota</taxon>
        <taxon>Actinomycetes</taxon>
        <taxon>Pseudonocardiales</taxon>
        <taxon>Pseudonocardiaceae</taxon>
        <taxon>Pseudonocardia</taxon>
    </lineage>
</organism>
<comment type="caution">
    <text evidence="2">The sequence shown here is derived from an EMBL/GenBank/DDBJ whole genome shotgun (WGS) entry which is preliminary data.</text>
</comment>
<protein>
    <submittedName>
        <fullName evidence="2">Putative membrane protein</fullName>
    </submittedName>
</protein>
<evidence type="ECO:0000256" key="1">
    <source>
        <dbReference type="SAM" id="Phobius"/>
    </source>
</evidence>
<dbReference type="Proteomes" id="UP000291591">
    <property type="component" value="Unassembled WGS sequence"/>
</dbReference>
<sequence>MSSRTSRPPRSQQVARWVAGAGMAFAGISHLTFARDGFQAQVPNWVPMDTDEVVLLSGAVEISLGLGLVALPKERRRMAGLTTAFLVAVFPGNIAQYRNRADGLGLDSDRKRFVRLLVEPLMWATALHAGGLLPTRPGRRR</sequence>
<dbReference type="RefSeq" id="WP_130292790.1">
    <property type="nucleotide sequence ID" value="NZ_SHKL01000001.1"/>
</dbReference>
<reference evidence="2 3" key="1">
    <citation type="submission" date="2019-02" db="EMBL/GenBank/DDBJ databases">
        <title>Sequencing the genomes of 1000 actinobacteria strains.</title>
        <authorList>
            <person name="Klenk H.-P."/>
        </authorList>
    </citation>
    <scope>NUCLEOTIDE SEQUENCE [LARGE SCALE GENOMIC DNA]</scope>
    <source>
        <strain evidence="2 3">DSM 45779</strain>
    </source>
</reference>
<keyword evidence="1" id="KW-0472">Membrane</keyword>